<dbReference type="AlphaFoldDB" id="A0A6N8U7N9"/>
<evidence type="ECO:0000259" key="2">
    <source>
        <dbReference type="PROSITE" id="PS50887"/>
    </source>
</evidence>
<dbReference type="InterPro" id="IPR050469">
    <property type="entry name" value="Diguanylate_Cyclase"/>
</dbReference>
<feature type="transmembrane region" description="Helical" evidence="1">
    <location>
        <begin position="165"/>
        <end position="188"/>
    </location>
</feature>
<feature type="transmembrane region" description="Helical" evidence="1">
    <location>
        <begin position="139"/>
        <end position="159"/>
    </location>
</feature>
<evidence type="ECO:0000256" key="1">
    <source>
        <dbReference type="SAM" id="Phobius"/>
    </source>
</evidence>
<dbReference type="GO" id="GO:0005886">
    <property type="term" value="C:plasma membrane"/>
    <property type="evidence" value="ECO:0007669"/>
    <property type="project" value="TreeGrafter"/>
</dbReference>
<proteinExistence type="predicted"/>
<keyword evidence="1" id="KW-0472">Membrane</keyword>
<dbReference type="SMART" id="SM00267">
    <property type="entry name" value="GGDEF"/>
    <property type="match status" value="1"/>
</dbReference>
<dbReference type="GO" id="GO:1902201">
    <property type="term" value="P:negative regulation of bacterial-type flagellum-dependent cell motility"/>
    <property type="evidence" value="ECO:0007669"/>
    <property type="project" value="TreeGrafter"/>
</dbReference>
<accession>A0A6N8U7N9</accession>
<comment type="caution">
    <text evidence="3">The sequence shown here is derived from an EMBL/GenBank/DDBJ whole genome shotgun (WGS) entry which is preliminary data.</text>
</comment>
<reference evidence="3 4" key="1">
    <citation type="submission" date="2019-12" db="EMBL/GenBank/DDBJ databases">
        <authorList>
            <person name="Yang R."/>
        </authorList>
    </citation>
    <scope>NUCLEOTIDE SEQUENCE [LARGE SCALE GENOMIC DNA]</scope>
    <source>
        <strain evidence="3 4">DONG20-135</strain>
    </source>
</reference>
<gene>
    <name evidence="3" type="ORF">GSF08_02025</name>
</gene>
<evidence type="ECO:0000313" key="3">
    <source>
        <dbReference type="EMBL" id="MXQ72723.1"/>
    </source>
</evidence>
<dbReference type="GO" id="GO:0052621">
    <property type="term" value="F:diguanylate cyclase activity"/>
    <property type="evidence" value="ECO:0007669"/>
    <property type="project" value="TreeGrafter"/>
</dbReference>
<feature type="transmembrane region" description="Helical" evidence="1">
    <location>
        <begin position="57"/>
        <end position="78"/>
    </location>
</feature>
<dbReference type="GO" id="GO:0043709">
    <property type="term" value="P:cell adhesion involved in single-species biofilm formation"/>
    <property type="evidence" value="ECO:0007669"/>
    <property type="project" value="TreeGrafter"/>
</dbReference>
<dbReference type="PROSITE" id="PS50887">
    <property type="entry name" value="GGDEF"/>
    <property type="match status" value="1"/>
</dbReference>
<keyword evidence="4" id="KW-1185">Reference proteome</keyword>
<dbReference type="InterPro" id="IPR043128">
    <property type="entry name" value="Rev_trsase/Diguanyl_cyclase"/>
</dbReference>
<dbReference type="InterPro" id="IPR029787">
    <property type="entry name" value="Nucleotide_cyclase"/>
</dbReference>
<dbReference type="Pfam" id="PF00990">
    <property type="entry name" value="GGDEF"/>
    <property type="match status" value="1"/>
</dbReference>
<reference evidence="3 4" key="2">
    <citation type="submission" date="2020-01" db="EMBL/GenBank/DDBJ databases">
        <title>Clostridiaceae sp. nov. isolated from the gut of human by culturomics.</title>
        <authorList>
            <person name="Chang Y."/>
        </authorList>
    </citation>
    <scope>NUCLEOTIDE SEQUENCE [LARGE SCALE GENOMIC DNA]</scope>
    <source>
        <strain evidence="3 4">DONG20-135</strain>
    </source>
</reference>
<keyword evidence="1" id="KW-0812">Transmembrane</keyword>
<name>A0A6N8U7N9_9FIRM</name>
<evidence type="ECO:0000313" key="4">
    <source>
        <dbReference type="Proteomes" id="UP000434036"/>
    </source>
</evidence>
<dbReference type="Proteomes" id="UP000434036">
    <property type="component" value="Unassembled WGS sequence"/>
</dbReference>
<feature type="transmembrane region" description="Helical" evidence="1">
    <location>
        <begin position="23"/>
        <end position="45"/>
    </location>
</feature>
<dbReference type="SUPFAM" id="SSF55073">
    <property type="entry name" value="Nucleotide cyclase"/>
    <property type="match status" value="1"/>
</dbReference>
<dbReference type="EMBL" id="WUUQ01000001">
    <property type="protein sequence ID" value="MXQ72723.1"/>
    <property type="molecule type" value="Genomic_DNA"/>
</dbReference>
<protein>
    <submittedName>
        <fullName evidence="3">Diguanylate cyclase</fullName>
    </submittedName>
</protein>
<dbReference type="Gene3D" id="3.30.70.270">
    <property type="match status" value="1"/>
</dbReference>
<dbReference type="PANTHER" id="PTHR45138">
    <property type="entry name" value="REGULATORY COMPONENTS OF SENSORY TRANSDUCTION SYSTEM"/>
    <property type="match status" value="1"/>
</dbReference>
<dbReference type="RefSeq" id="WP_160624206.1">
    <property type="nucleotide sequence ID" value="NZ_WUUQ01000001.1"/>
</dbReference>
<dbReference type="CDD" id="cd01949">
    <property type="entry name" value="GGDEF"/>
    <property type="match status" value="1"/>
</dbReference>
<keyword evidence="1" id="KW-1133">Transmembrane helix</keyword>
<dbReference type="PANTHER" id="PTHR45138:SF9">
    <property type="entry name" value="DIGUANYLATE CYCLASE DGCM-RELATED"/>
    <property type="match status" value="1"/>
</dbReference>
<sequence>MNRSLRSEAAASYQSMNHQWLKFHYRILQLSVIVSVLAEIAVYIIARLGHFISGSDLHYWLTYILIPGLIGLILIHIGRTVVLHKKLSVRQKEYCMSFLFVLITFNLSFVHSSYVTILFVSIVPLLMTVIYEQKRLTSVTAVFGILLQIISALGIMLHGDTFTSLYLINLVIIILCTCASWAVAIAMIQFARMKKQIIINQDVERKILRQRIHLDELTGVGSRQAMLQHLEMLANEQEQDFFIAMIDIDEFKHINDCYGHLYGDRVLHCFGECMCGLGKTCYPYRFGGDEFCVLFMESHAESVRQLLQRLQKDFSRMMCKINDNSSITFSAGFAKRESDQSMMEIIHFADVALYESKKRSRSAITLYEGRAESF</sequence>
<feature type="transmembrane region" description="Helical" evidence="1">
    <location>
        <begin position="98"/>
        <end position="127"/>
    </location>
</feature>
<dbReference type="NCBIfam" id="TIGR00254">
    <property type="entry name" value="GGDEF"/>
    <property type="match status" value="1"/>
</dbReference>
<organism evidence="3 4">
    <name type="scientific">Copranaerobaculum intestinale</name>
    <dbReference type="NCBI Taxonomy" id="2692629"/>
    <lineage>
        <taxon>Bacteria</taxon>
        <taxon>Bacillati</taxon>
        <taxon>Bacillota</taxon>
        <taxon>Erysipelotrichia</taxon>
        <taxon>Erysipelotrichales</taxon>
        <taxon>Erysipelotrichaceae</taxon>
        <taxon>Copranaerobaculum</taxon>
    </lineage>
</organism>
<dbReference type="InterPro" id="IPR000160">
    <property type="entry name" value="GGDEF_dom"/>
</dbReference>
<feature type="domain" description="GGDEF" evidence="2">
    <location>
        <begin position="239"/>
        <end position="369"/>
    </location>
</feature>